<evidence type="ECO:0000313" key="11">
    <source>
        <dbReference type="EMBL" id="CAF3833559.1"/>
    </source>
</evidence>
<dbReference type="InterPro" id="IPR007110">
    <property type="entry name" value="Ig-like_dom"/>
</dbReference>
<evidence type="ECO:0000256" key="4">
    <source>
        <dbReference type="ARBA" id="ARBA00023180"/>
    </source>
</evidence>
<dbReference type="SUPFAM" id="SSF48726">
    <property type="entry name" value="Immunoglobulin"/>
    <property type="match status" value="5"/>
</dbReference>
<dbReference type="Pfam" id="PF13927">
    <property type="entry name" value="Ig_3"/>
    <property type="match status" value="2"/>
</dbReference>
<dbReference type="EMBL" id="CAJOBC010000200">
    <property type="protein sequence ID" value="CAF3553568.1"/>
    <property type="molecule type" value="Genomic_DNA"/>
</dbReference>
<keyword evidence="6" id="KW-1133">Transmembrane helix</keyword>
<dbReference type="GO" id="GO:0005911">
    <property type="term" value="C:cell-cell junction"/>
    <property type="evidence" value="ECO:0007669"/>
    <property type="project" value="TreeGrafter"/>
</dbReference>
<dbReference type="InterPro" id="IPR013162">
    <property type="entry name" value="CD80_C2-set"/>
</dbReference>
<keyword evidence="3" id="KW-1015">Disulfide bond</keyword>
<dbReference type="OrthoDB" id="6413693at2759"/>
<evidence type="ECO:0000313" key="9">
    <source>
        <dbReference type="EMBL" id="CAF1068930.1"/>
    </source>
</evidence>
<keyword evidence="5" id="KW-0393">Immunoglobulin domain</keyword>
<evidence type="ECO:0000256" key="1">
    <source>
        <dbReference type="ARBA" id="ARBA00004479"/>
    </source>
</evidence>
<evidence type="ECO:0000313" key="12">
    <source>
        <dbReference type="Proteomes" id="UP000663829"/>
    </source>
</evidence>
<dbReference type="GO" id="GO:0050839">
    <property type="term" value="F:cell adhesion molecule binding"/>
    <property type="evidence" value="ECO:0007669"/>
    <property type="project" value="TreeGrafter"/>
</dbReference>
<dbReference type="EMBL" id="CAJNOQ010000200">
    <property type="protein sequence ID" value="CAF0771419.1"/>
    <property type="molecule type" value="Genomic_DNA"/>
</dbReference>
<evidence type="ECO:0000256" key="3">
    <source>
        <dbReference type="ARBA" id="ARBA00023157"/>
    </source>
</evidence>
<dbReference type="InterPro" id="IPR036179">
    <property type="entry name" value="Ig-like_dom_sf"/>
</dbReference>
<feature type="domain" description="Ig-like" evidence="7">
    <location>
        <begin position="127"/>
        <end position="227"/>
    </location>
</feature>
<evidence type="ECO:0000313" key="10">
    <source>
        <dbReference type="EMBL" id="CAF3553568.1"/>
    </source>
</evidence>
<organism evidence="8 12">
    <name type="scientific">Didymodactylos carnosus</name>
    <dbReference type="NCBI Taxonomy" id="1234261"/>
    <lineage>
        <taxon>Eukaryota</taxon>
        <taxon>Metazoa</taxon>
        <taxon>Spiralia</taxon>
        <taxon>Gnathifera</taxon>
        <taxon>Rotifera</taxon>
        <taxon>Eurotatoria</taxon>
        <taxon>Bdelloidea</taxon>
        <taxon>Philodinida</taxon>
        <taxon>Philodinidae</taxon>
        <taxon>Didymodactylos</taxon>
    </lineage>
</organism>
<dbReference type="AlphaFoldDB" id="A0A813QUP2"/>
<dbReference type="PANTHER" id="PTHR11640">
    <property type="entry name" value="NEPHRIN"/>
    <property type="match status" value="1"/>
</dbReference>
<feature type="domain" description="Ig-like" evidence="7">
    <location>
        <begin position="23"/>
        <end position="122"/>
    </location>
</feature>
<dbReference type="Pfam" id="PF13895">
    <property type="entry name" value="Ig_2"/>
    <property type="match status" value="1"/>
</dbReference>
<dbReference type="GO" id="GO:0098609">
    <property type="term" value="P:cell-cell adhesion"/>
    <property type="evidence" value="ECO:0007669"/>
    <property type="project" value="TreeGrafter"/>
</dbReference>
<dbReference type="Pfam" id="PF08205">
    <property type="entry name" value="C2-set_2"/>
    <property type="match status" value="1"/>
</dbReference>
<evidence type="ECO:0000313" key="8">
    <source>
        <dbReference type="EMBL" id="CAF0771419.1"/>
    </source>
</evidence>
<evidence type="ECO:0000256" key="2">
    <source>
        <dbReference type="ARBA" id="ARBA00023136"/>
    </source>
</evidence>
<keyword evidence="4" id="KW-0325">Glycoprotein</keyword>
<dbReference type="InterPro" id="IPR003598">
    <property type="entry name" value="Ig_sub2"/>
</dbReference>
<dbReference type="EMBL" id="CAJOBA010008655">
    <property type="protein sequence ID" value="CAF3833559.1"/>
    <property type="molecule type" value="Genomic_DNA"/>
</dbReference>
<dbReference type="Proteomes" id="UP000677228">
    <property type="component" value="Unassembled WGS sequence"/>
</dbReference>
<feature type="domain" description="Ig-like" evidence="7">
    <location>
        <begin position="322"/>
        <end position="402"/>
    </location>
</feature>
<dbReference type="Gene3D" id="2.60.40.10">
    <property type="entry name" value="Immunoglobulins"/>
    <property type="match status" value="5"/>
</dbReference>
<keyword evidence="6" id="KW-0812">Transmembrane</keyword>
<dbReference type="InterPro" id="IPR051275">
    <property type="entry name" value="Cell_adhesion_signaling"/>
</dbReference>
<keyword evidence="12" id="KW-1185">Reference proteome</keyword>
<dbReference type="GO" id="GO:0005886">
    <property type="term" value="C:plasma membrane"/>
    <property type="evidence" value="ECO:0007669"/>
    <property type="project" value="TreeGrafter"/>
</dbReference>
<dbReference type="PANTHER" id="PTHR11640:SF31">
    <property type="entry name" value="IRREGULAR CHIASM C-ROUGHEST PROTEIN-RELATED"/>
    <property type="match status" value="1"/>
</dbReference>
<feature type="domain" description="Ig-like" evidence="7">
    <location>
        <begin position="232"/>
        <end position="317"/>
    </location>
</feature>
<dbReference type="SMART" id="SM00409">
    <property type="entry name" value="IG"/>
    <property type="match status" value="4"/>
</dbReference>
<evidence type="ECO:0000256" key="6">
    <source>
        <dbReference type="SAM" id="Phobius"/>
    </source>
</evidence>
<name>A0A813QUP2_9BILA</name>
<dbReference type="Proteomes" id="UP000682733">
    <property type="component" value="Unassembled WGS sequence"/>
</dbReference>
<dbReference type="Proteomes" id="UP000663829">
    <property type="component" value="Unassembled WGS sequence"/>
</dbReference>
<feature type="transmembrane region" description="Helical" evidence="6">
    <location>
        <begin position="505"/>
        <end position="531"/>
    </location>
</feature>
<accession>A0A813QUP2</accession>
<evidence type="ECO:0000256" key="5">
    <source>
        <dbReference type="ARBA" id="ARBA00023319"/>
    </source>
</evidence>
<feature type="domain" description="Ig-like" evidence="7">
    <location>
        <begin position="406"/>
        <end position="500"/>
    </location>
</feature>
<dbReference type="InterPro" id="IPR013783">
    <property type="entry name" value="Ig-like_fold"/>
</dbReference>
<gene>
    <name evidence="8" type="ORF">GPM918_LOCUS1947</name>
    <name evidence="9" type="ORF">OVA965_LOCUS17797</name>
    <name evidence="10" type="ORF">SRO942_LOCUS1947</name>
    <name evidence="11" type="ORF">TMI583_LOCUS17808</name>
</gene>
<comment type="subcellular location">
    <subcellularLocation>
        <location evidence="1">Membrane</location>
        <topology evidence="1">Single-pass type I membrane protein</topology>
    </subcellularLocation>
</comment>
<dbReference type="CDD" id="cd00096">
    <property type="entry name" value="Ig"/>
    <property type="match status" value="2"/>
</dbReference>
<dbReference type="EMBL" id="CAJNOK010008640">
    <property type="protein sequence ID" value="CAF1068930.1"/>
    <property type="molecule type" value="Genomic_DNA"/>
</dbReference>
<comment type="caution">
    <text evidence="8">The sequence shown here is derived from an EMBL/GenBank/DDBJ whole genome shotgun (WGS) entry which is preliminary data.</text>
</comment>
<evidence type="ECO:0000259" key="7">
    <source>
        <dbReference type="PROSITE" id="PS50835"/>
    </source>
</evidence>
<keyword evidence="2 6" id="KW-0472">Membrane</keyword>
<sequence length="642" mass="72138">MKISGRSSVNIRVENGRNGQYLQTIVVQPKSAQILFGETVTLECTVFNQFGNVAWCKDGHCTMGRERPLYFLPRYEIVGDKSAGINSLKILNVSLDDDGIYQCQIGRTVEALEALSDFANLTVLVPPNKVDLNYVSPAVISDKEFQMNCIAYNSRPSTTFLWKFDSAPVVNVTITKSEEAMQTNSKLLKTISTITIKANINQHGKEITCEVTHPALNIPITASSTIAVDYQPVVKLILSPSKLKENEIYWFECMAESRPAITQLVWKVGDSILDRMSPTEDGKYPLKLIATREMHDKNLTCIALNSAGVSQATIALTVYYSPKFRSVPQPYTLINIGDALSLTCDVDANPHAGILWFKDGTIVGGGKSYQIPDVTEHDFGLYACVASLGQFTKIFATTKVLAPGPPRLFDMPSVLASLRSMAVLKCHVEKDTEPTDAYWMFNNVTLSSNMKYDTVSLRDTSDNRYETSLMIRHINKQDLGQYECYVTNQYGTSFKRVRLQKRDSYIFIQTGIYGAIVMLLSVLFFLLYLYCKHATKSDRKRATIKRMRKVQTWLKSKPSMWIHSAPHEKIPLTVYDEKSGVTRTTLGPAVDIVECYVSLTKNLRNTASKPLPIATMPFCYEDDIEQIYETADEDQRGWQIDV</sequence>
<dbReference type="Proteomes" id="UP000681722">
    <property type="component" value="Unassembled WGS sequence"/>
</dbReference>
<proteinExistence type="predicted"/>
<dbReference type="PROSITE" id="PS50835">
    <property type="entry name" value="IG_LIKE"/>
    <property type="match status" value="5"/>
</dbReference>
<dbReference type="SMART" id="SM00408">
    <property type="entry name" value="IGc2"/>
    <property type="match status" value="3"/>
</dbReference>
<protein>
    <recommendedName>
        <fullName evidence="7">Ig-like domain-containing protein</fullName>
    </recommendedName>
</protein>
<reference evidence="8" key="1">
    <citation type="submission" date="2021-02" db="EMBL/GenBank/DDBJ databases">
        <authorList>
            <person name="Nowell W R."/>
        </authorList>
    </citation>
    <scope>NUCLEOTIDE SEQUENCE</scope>
</reference>
<dbReference type="InterPro" id="IPR003599">
    <property type="entry name" value="Ig_sub"/>
</dbReference>